<dbReference type="RefSeq" id="WP_068206685.1">
    <property type="nucleotide sequence ID" value="NZ_CP013355.1"/>
</dbReference>
<keyword evidence="5" id="KW-1185">Reference proteome</keyword>
<dbReference type="PATRIC" id="fig|1622118.3.peg.947"/>
<dbReference type="InterPro" id="IPR001509">
    <property type="entry name" value="Epimerase_deHydtase"/>
</dbReference>
<feature type="domain" description="NAD-dependent epimerase/dehydratase" evidence="2">
    <location>
        <begin position="4"/>
        <end position="222"/>
    </location>
</feature>
<evidence type="ECO:0000313" key="4">
    <source>
        <dbReference type="EMBL" id="AMC10552.1"/>
    </source>
</evidence>
<dbReference type="Pfam" id="PF08338">
    <property type="entry name" value="DUF1731"/>
    <property type="match status" value="1"/>
</dbReference>
<reference evidence="4 5" key="2">
    <citation type="journal article" date="2016" name="Int. J. Syst. Evol. Microbiol.">
        <title>Lutibacter profundi sp. nov., isolated from a deep-sea hydrothermal system on the Arctic Mid-Ocean Ridge and emended description of the genus Lutibacter.</title>
        <authorList>
            <person name="Le Moine Bauer S."/>
            <person name="Roalkvam I."/>
            <person name="Steen I.H."/>
            <person name="Dahle H."/>
        </authorList>
    </citation>
    <scope>NUCLEOTIDE SEQUENCE [LARGE SCALE GENOMIC DNA]</scope>
    <source>
        <strain evidence="4 5">LP1</strain>
    </source>
</reference>
<evidence type="ECO:0000259" key="3">
    <source>
        <dbReference type="Pfam" id="PF08338"/>
    </source>
</evidence>
<organism evidence="4 5">
    <name type="scientific">Lutibacter profundi</name>
    <dbReference type="NCBI Taxonomy" id="1622118"/>
    <lineage>
        <taxon>Bacteria</taxon>
        <taxon>Pseudomonadati</taxon>
        <taxon>Bacteroidota</taxon>
        <taxon>Flavobacteriia</taxon>
        <taxon>Flavobacteriales</taxon>
        <taxon>Flavobacteriaceae</taxon>
        <taxon>Lutibacter</taxon>
    </lineage>
</organism>
<dbReference type="InterPro" id="IPR036291">
    <property type="entry name" value="NAD(P)-bd_dom_sf"/>
</dbReference>
<name>A0A109RNA2_9FLAO</name>
<dbReference type="PANTHER" id="PTHR11092:SF0">
    <property type="entry name" value="EPIMERASE FAMILY PROTEIN SDR39U1"/>
    <property type="match status" value="1"/>
</dbReference>
<evidence type="ECO:0000259" key="2">
    <source>
        <dbReference type="Pfam" id="PF01370"/>
    </source>
</evidence>
<dbReference type="Pfam" id="PF01370">
    <property type="entry name" value="Epimerase"/>
    <property type="match status" value="1"/>
</dbReference>
<gene>
    <name evidence="4" type="ORF">Lupro_04535</name>
</gene>
<dbReference type="SUPFAM" id="SSF51735">
    <property type="entry name" value="NAD(P)-binding Rossmann-fold domains"/>
    <property type="match status" value="1"/>
</dbReference>
<dbReference type="InterPro" id="IPR010099">
    <property type="entry name" value="SDR39U1"/>
</dbReference>
<dbReference type="EMBL" id="CP013355">
    <property type="protein sequence ID" value="AMC10552.1"/>
    <property type="molecule type" value="Genomic_DNA"/>
</dbReference>
<dbReference type="InterPro" id="IPR013549">
    <property type="entry name" value="DUF1731"/>
</dbReference>
<evidence type="ECO:0000313" key="5">
    <source>
        <dbReference type="Proteomes" id="UP000059672"/>
    </source>
</evidence>
<protein>
    <recommendedName>
        <fullName evidence="6">Epimerase</fullName>
    </recommendedName>
</protein>
<accession>A0A109RNA2</accession>
<dbReference type="KEGG" id="lut:Lupro_04535"/>
<proteinExistence type="inferred from homology"/>
<dbReference type="Proteomes" id="UP000059672">
    <property type="component" value="Chromosome"/>
</dbReference>
<dbReference type="Gene3D" id="3.40.50.720">
    <property type="entry name" value="NAD(P)-binding Rossmann-like Domain"/>
    <property type="match status" value="1"/>
</dbReference>
<dbReference type="STRING" id="1622118.Lupro_04535"/>
<sequence>MYSILITGGTGLVGKHLGLLLQSKGYHVNILSRKHSEKTNVFYWNVNKNHIDAEAITNIDYIIHLAGAGIANKRWSKLRKKELIDSRVKTTNLLYQKVRELNPHLKGFIAASGIGYYGATTSSKIFTEKDENGDDFLSLICKLWEKASTKFNTLTIRTIIFRTGIVFSKNDGALQKIKKPLKLGFGSPIGSGNQFMPWIHIDDLCNMYIEAIENPKLNGIYNAVAPEHITNTFLTLELAKILKKKIWLPNIPSLVFKILFGEMSIILLKGSRVCSDKISKTEFNFRFPNLKSALLNLSK</sequence>
<evidence type="ECO:0008006" key="6">
    <source>
        <dbReference type="Google" id="ProtNLM"/>
    </source>
</evidence>
<dbReference type="AlphaFoldDB" id="A0A109RNA2"/>
<reference evidence="5" key="1">
    <citation type="submission" date="2015-12" db="EMBL/GenBank/DDBJ databases">
        <title>Complete genome sequence of Lutibacter profundus strain LP1.</title>
        <authorList>
            <person name="Wissuwa J."/>
            <person name="Le Moine Bauer S."/>
            <person name="Stokke R."/>
            <person name="Dahle H."/>
            <person name="Steen I.H."/>
        </authorList>
    </citation>
    <scope>NUCLEOTIDE SEQUENCE [LARGE SCALE GENOMIC DNA]</scope>
    <source>
        <strain evidence="5">LP1</strain>
    </source>
</reference>
<comment type="similarity">
    <text evidence="1">Belongs to the NAD(P)-dependent epimerase/dehydratase family. SDR39U1 subfamily.</text>
</comment>
<dbReference type="OrthoDB" id="9801773at2"/>
<dbReference type="NCBIfam" id="TIGR01777">
    <property type="entry name" value="yfcH"/>
    <property type="match status" value="1"/>
</dbReference>
<dbReference type="PANTHER" id="PTHR11092">
    <property type="entry name" value="SUGAR NUCLEOTIDE EPIMERASE RELATED"/>
    <property type="match status" value="1"/>
</dbReference>
<evidence type="ECO:0000256" key="1">
    <source>
        <dbReference type="ARBA" id="ARBA00009353"/>
    </source>
</evidence>
<feature type="domain" description="DUF1731" evidence="3">
    <location>
        <begin position="251"/>
        <end position="296"/>
    </location>
</feature>